<reference evidence="4" key="1">
    <citation type="journal article" date="2019" name="Int. J. Syst. Evol. Microbiol.">
        <title>The Global Catalogue of Microorganisms (GCM) 10K type strain sequencing project: providing services to taxonomists for standard genome sequencing and annotation.</title>
        <authorList>
            <consortium name="The Broad Institute Genomics Platform"/>
            <consortium name="The Broad Institute Genome Sequencing Center for Infectious Disease"/>
            <person name="Wu L."/>
            <person name="Ma J."/>
        </authorList>
    </citation>
    <scope>NUCLEOTIDE SEQUENCE [LARGE SCALE GENOMIC DNA]</scope>
    <source>
        <strain evidence="4">JCM 13023</strain>
    </source>
</reference>
<dbReference type="PANTHER" id="PTHR31126">
    <property type="entry name" value="TYROSINE-PROTEIN PHOSPHATASE"/>
    <property type="match status" value="1"/>
</dbReference>
<dbReference type="Pfam" id="PF13350">
    <property type="entry name" value="Y_phosphatase3"/>
    <property type="match status" value="1"/>
</dbReference>
<dbReference type="EMBL" id="BAAALN010000001">
    <property type="protein sequence ID" value="GAA1224165.1"/>
    <property type="molecule type" value="Genomic_DNA"/>
</dbReference>
<keyword evidence="4" id="KW-1185">Reference proteome</keyword>
<evidence type="ECO:0000313" key="3">
    <source>
        <dbReference type="EMBL" id="GAA1224165.1"/>
    </source>
</evidence>
<protein>
    <submittedName>
        <fullName evidence="3">Tyrosine-protein phosphatase</fullName>
    </submittedName>
</protein>
<dbReference type="InterPro" id="IPR016130">
    <property type="entry name" value="Tyr_Pase_AS"/>
</dbReference>
<evidence type="ECO:0000313" key="4">
    <source>
        <dbReference type="Proteomes" id="UP001500653"/>
    </source>
</evidence>
<evidence type="ECO:0000256" key="1">
    <source>
        <dbReference type="ARBA" id="ARBA00009580"/>
    </source>
</evidence>
<feature type="domain" description="Tyrosine specific protein phosphatases" evidence="2">
    <location>
        <begin position="141"/>
        <end position="176"/>
    </location>
</feature>
<name>A0ABP4GN76_9PSEU</name>
<proteinExistence type="inferred from homology"/>
<dbReference type="PANTHER" id="PTHR31126:SF1">
    <property type="entry name" value="TYROSINE SPECIFIC PROTEIN PHOSPHATASES DOMAIN-CONTAINING PROTEIN"/>
    <property type="match status" value="1"/>
</dbReference>
<comment type="similarity">
    <text evidence="1">Belongs to the protein-tyrosine phosphatase family.</text>
</comment>
<comment type="caution">
    <text evidence="3">The sequence shown here is derived from an EMBL/GenBank/DDBJ whole genome shotgun (WGS) entry which is preliminary data.</text>
</comment>
<dbReference type="InterPro" id="IPR029021">
    <property type="entry name" value="Prot-tyrosine_phosphatase-like"/>
</dbReference>
<dbReference type="InterPro" id="IPR026893">
    <property type="entry name" value="Tyr/Ser_Pase_IphP-type"/>
</dbReference>
<dbReference type="PROSITE" id="PS00383">
    <property type="entry name" value="TYR_PHOSPHATASE_1"/>
    <property type="match status" value="1"/>
</dbReference>
<dbReference type="InterPro" id="IPR000387">
    <property type="entry name" value="Tyr_Pase_dom"/>
</dbReference>
<organism evidence="3 4">
    <name type="scientific">Prauserella halophila</name>
    <dbReference type="NCBI Taxonomy" id="185641"/>
    <lineage>
        <taxon>Bacteria</taxon>
        <taxon>Bacillati</taxon>
        <taxon>Actinomycetota</taxon>
        <taxon>Actinomycetes</taxon>
        <taxon>Pseudonocardiales</taxon>
        <taxon>Pseudonocardiaceae</taxon>
        <taxon>Prauserella</taxon>
    </lineage>
</organism>
<dbReference type="Proteomes" id="UP001500653">
    <property type="component" value="Unassembled WGS sequence"/>
</dbReference>
<sequence>MTHLVNPDGIRWLELDGAVNIRDVGGIPTTDGSTTARNRLLRADNLQDLSSADLGLLVDTIGLDTVVDLRTAHEIDAEGPGPLRVYSRVHHVHHSLLPDGGDDVLLARNRAESGADPGSGNPAEPDRVVAHYLGYVSHRPDSIVGALRAITDTPGAALVHCAAGKDRTGVVTAFALEIAGVDRDAIAADYAATAHRIEAIISRLRGSETYREDIDRKTVDEHRPRAESMERFLTEIDARHGGVHRYLHGHGFTPAEADRLHAKLRD</sequence>
<dbReference type="Gene3D" id="3.90.190.10">
    <property type="entry name" value="Protein tyrosine phosphatase superfamily"/>
    <property type="match status" value="1"/>
</dbReference>
<gene>
    <name evidence="3" type="ORF">GCM10009676_02040</name>
</gene>
<accession>A0ABP4GN76</accession>
<dbReference type="PROSITE" id="PS50056">
    <property type="entry name" value="TYR_PHOSPHATASE_2"/>
    <property type="match status" value="1"/>
</dbReference>
<evidence type="ECO:0000259" key="2">
    <source>
        <dbReference type="PROSITE" id="PS50056"/>
    </source>
</evidence>
<dbReference type="SUPFAM" id="SSF52799">
    <property type="entry name" value="(Phosphotyrosine protein) phosphatases II"/>
    <property type="match status" value="1"/>
</dbReference>